<reference evidence="2 3" key="1">
    <citation type="journal article" date="2014" name="Agronomy (Basel)">
        <title>A Draft Genome Sequence for Ensete ventricosum, the Drought-Tolerant Tree Against Hunger.</title>
        <authorList>
            <person name="Harrison J."/>
            <person name="Moore K.A."/>
            <person name="Paszkiewicz K."/>
            <person name="Jones T."/>
            <person name="Grant M."/>
            <person name="Ambacheew D."/>
            <person name="Muzemil S."/>
            <person name="Studholme D.J."/>
        </authorList>
    </citation>
    <scope>NUCLEOTIDE SEQUENCE [LARGE SCALE GENOMIC DNA]</scope>
</reference>
<organism evidence="2 3">
    <name type="scientific">Ensete ventricosum</name>
    <name type="common">Abyssinian banana</name>
    <name type="synonym">Musa ensete</name>
    <dbReference type="NCBI Taxonomy" id="4639"/>
    <lineage>
        <taxon>Eukaryota</taxon>
        <taxon>Viridiplantae</taxon>
        <taxon>Streptophyta</taxon>
        <taxon>Embryophyta</taxon>
        <taxon>Tracheophyta</taxon>
        <taxon>Spermatophyta</taxon>
        <taxon>Magnoliopsida</taxon>
        <taxon>Liliopsida</taxon>
        <taxon>Zingiberales</taxon>
        <taxon>Musaceae</taxon>
        <taxon>Ensete</taxon>
    </lineage>
</organism>
<dbReference type="PANTHER" id="PTHR13016">
    <property type="entry name" value="AMMECR1 HOMOLOG"/>
    <property type="match status" value="1"/>
</dbReference>
<dbReference type="AlphaFoldDB" id="A0A426ZF70"/>
<dbReference type="Pfam" id="PF01871">
    <property type="entry name" value="AMMECR1"/>
    <property type="match status" value="1"/>
</dbReference>
<evidence type="ECO:0000313" key="3">
    <source>
        <dbReference type="Proteomes" id="UP000287651"/>
    </source>
</evidence>
<dbReference type="EMBL" id="AMZH03006918">
    <property type="protein sequence ID" value="RRT62620.1"/>
    <property type="molecule type" value="Genomic_DNA"/>
</dbReference>
<dbReference type="InterPro" id="IPR027485">
    <property type="entry name" value="AMMECR1_N"/>
</dbReference>
<feature type="domain" description="AMMECR1" evidence="1">
    <location>
        <begin position="40"/>
        <end position="88"/>
    </location>
</feature>
<dbReference type="PANTHER" id="PTHR13016:SF0">
    <property type="entry name" value="AMME SYNDROME CANDIDATE GENE 1 PROTEIN"/>
    <property type="match status" value="1"/>
</dbReference>
<name>A0A426ZF70_ENSVE</name>
<dbReference type="InterPro" id="IPR023473">
    <property type="entry name" value="AMMECR1"/>
</dbReference>
<dbReference type="InterPro" id="IPR036071">
    <property type="entry name" value="AMMECR1_dom_sf"/>
</dbReference>
<dbReference type="Proteomes" id="UP000287651">
    <property type="component" value="Unassembled WGS sequence"/>
</dbReference>
<comment type="caution">
    <text evidence="2">The sequence shown here is derived from an EMBL/GenBank/DDBJ whole genome shotgun (WGS) entry which is preliminary data.</text>
</comment>
<dbReference type="SUPFAM" id="SSF143447">
    <property type="entry name" value="AMMECR1-like"/>
    <property type="match status" value="1"/>
</dbReference>
<sequence length="99" mass="11067">FPVFRSATWCLPIGKWRSIASTRSSPTITASRRRLRVSRKASSKDPRPPPLFVTWKKAVNGAEPRLRGCIGTLEARCIINGFRDYALTRYLSTAGSIKS</sequence>
<gene>
    <name evidence="2" type="ORF">B296_00007925</name>
</gene>
<protein>
    <recommendedName>
        <fullName evidence="1">AMMECR1 domain-containing protein</fullName>
    </recommendedName>
</protein>
<accession>A0A426ZF70</accession>
<evidence type="ECO:0000313" key="2">
    <source>
        <dbReference type="EMBL" id="RRT62620.1"/>
    </source>
</evidence>
<dbReference type="InterPro" id="IPR002733">
    <property type="entry name" value="AMMECR1_domain"/>
</dbReference>
<feature type="non-terminal residue" evidence="2">
    <location>
        <position position="1"/>
    </location>
</feature>
<proteinExistence type="predicted"/>
<evidence type="ECO:0000259" key="1">
    <source>
        <dbReference type="Pfam" id="PF01871"/>
    </source>
</evidence>
<dbReference type="Gene3D" id="3.30.700.20">
    <property type="entry name" value="Hypothetical protein ph0010, domain 1"/>
    <property type="match status" value="1"/>
</dbReference>